<reference evidence="3 4" key="1">
    <citation type="submission" date="2020-07" db="EMBL/GenBank/DDBJ databases">
        <authorList>
            <person name="Sun Q."/>
        </authorList>
    </citation>
    <scope>NUCLEOTIDE SEQUENCE [LARGE SCALE GENOMIC DNA]</scope>
    <source>
        <strain evidence="3 4">CGMCC 1.13654</strain>
    </source>
</reference>
<name>A0A838LC48_9SPHN</name>
<protein>
    <submittedName>
        <fullName evidence="3">Cupin domain-containing protein</fullName>
    </submittedName>
</protein>
<gene>
    <name evidence="3" type="ORF">HZF05_20295</name>
</gene>
<dbReference type="InterPro" id="IPR014710">
    <property type="entry name" value="RmlC-like_jellyroll"/>
</dbReference>
<proteinExistence type="predicted"/>
<keyword evidence="1" id="KW-0479">Metal-binding</keyword>
<dbReference type="PANTHER" id="PTHR35848:SF9">
    <property type="entry name" value="SLL1358 PROTEIN"/>
    <property type="match status" value="1"/>
</dbReference>
<dbReference type="RefSeq" id="WP_160364277.1">
    <property type="nucleotide sequence ID" value="NZ_JACEIB010000027.1"/>
</dbReference>
<organism evidence="3 4">
    <name type="scientific">Sphingomonas chungangi</name>
    <dbReference type="NCBI Taxonomy" id="2683589"/>
    <lineage>
        <taxon>Bacteria</taxon>
        <taxon>Pseudomonadati</taxon>
        <taxon>Pseudomonadota</taxon>
        <taxon>Alphaproteobacteria</taxon>
        <taxon>Sphingomonadales</taxon>
        <taxon>Sphingomonadaceae</taxon>
        <taxon>Sphingomonas</taxon>
    </lineage>
</organism>
<feature type="domain" description="Cupin type-2" evidence="2">
    <location>
        <begin position="46"/>
        <end position="103"/>
    </location>
</feature>
<accession>A0A838LC48</accession>
<dbReference type="EMBL" id="JACEIB010000027">
    <property type="protein sequence ID" value="MBA2936430.1"/>
    <property type="molecule type" value="Genomic_DNA"/>
</dbReference>
<dbReference type="Pfam" id="PF07883">
    <property type="entry name" value="Cupin_2"/>
    <property type="match status" value="1"/>
</dbReference>
<dbReference type="PANTHER" id="PTHR35848">
    <property type="entry name" value="OXALATE-BINDING PROTEIN"/>
    <property type="match status" value="1"/>
</dbReference>
<keyword evidence="4" id="KW-1185">Reference proteome</keyword>
<evidence type="ECO:0000313" key="4">
    <source>
        <dbReference type="Proteomes" id="UP000570166"/>
    </source>
</evidence>
<dbReference type="AlphaFoldDB" id="A0A838LC48"/>
<dbReference type="GO" id="GO:0046872">
    <property type="term" value="F:metal ion binding"/>
    <property type="evidence" value="ECO:0007669"/>
    <property type="project" value="UniProtKB-KW"/>
</dbReference>
<evidence type="ECO:0000259" key="2">
    <source>
        <dbReference type="Pfam" id="PF07883"/>
    </source>
</evidence>
<sequence length="146" mass="15952">MPKIDIDAIEGKTSSDYPDPYNLGHHGRVYRSLAKAGGIADFEANHVILPPGAWSSQRHWHEGEDEFLVMTSGTAILKDDRGETVLKAGDCAAFPKMDRNGHHLIGGPEGATFVVVGITETSPCHYPDIDLRAEGPRYLHKDGTPY</sequence>
<evidence type="ECO:0000256" key="1">
    <source>
        <dbReference type="ARBA" id="ARBA00022723"/>
    </source>
</evidence>
<dbReference type="Gene3D" id="2.60.120.10">
    <property type="entry name" value="Jelly Rolls"/>
    <property type="match status" value="1"/>
</dbReference>
<evidence type="ECO:0000313" key="3">
    <source>
        <dbReference type="EMBL" id="MBA2936430.1"/>
    </source>
</evidence>
<dbReference type="InterPro" id="IPR051610">
    <property type="entry name" value="GPI/OXD"/>
</dbReference>
<dbReference type="SUPFAM" id="SSF51182">
    <property type="entry name" value="RmlC-like cupins"/>
    <property type="match status" value="1"/>
</dbReference>
<dbReference type="Proteomes" id="UP000570166">
    <property type="component" value="Unassembled WGS sequence"/>
</dbReference>
<dbReference type="InterPro" id="IPR011051">
    <property type="entry name" value="RmlC_Cupin_sf"/>
</dbReference>
<dbReference type="InterPro" id="IPR013096">
    <property type="entry name" value="Cupin_2"/>
</dbReference>
<comment type="caution">
    <text evidence="3">The sequence shown here is derived from an EMBL/GenBank/DDBJ whole genome shotgun (WGS) entry which is preliminary data.</text>
</comment>